<reference evidence="2 3" key="1">
    <citation type="submission" date="2020-08" db="EMBL/GenBank/DDBJ databases">
        <authorList>
            <person name="Liu C."/>
            <person name="Sun Q."/>
        </authorList>
    </citation>
    <scope>NUCLEOTIDE SEQUENCE [LARGE SCALE GENOMIC DNA]</scope>
    <source>
        <strain evidence="2 3">N22</strain>
    </source>
</reference>
<organism evidence="2 3">
    <name type="scientific">Gordonibacter massiliensis</name>
    <name type="common">ex Traore et al. 2017</name>
    <dbReference type="NCBI Taxonomy" id="1841863"/>
    <lineage>
        <taxon>Bacteria</taxon>
        <taxon>Bacillati</taxon>
        <taxon>Actinomycetota</taxon>
        <taxon>Coriobacteriia</taxon>
        <taxon>Eggerthellales</taxon>
        <taxon>Eggerthellaceae</taxon>
        <taxon>Gordonibacter</taxon>
    </lineage>
</organism>
<gene>
    <name evidence="2" type="ORF">H7313_05020</name>
</gene>
<name>A0A842JDZ4_9ACTN</name>
<feature type="region of interest" description="Disordered" evidence="1">
    <location>
        <begin position="213"/>
        <end position="232"/>
    </location>
</feature>
<evidence type="ECO:0000313" key="3">
    <source>
        <dbReference type="Proteomes" id="UP000587396"/>
    </source>
</evidence>
<dbReference type="AlphaFoldDB" id="A0A842JDZ4"/>
<feature type="compositionally biased region" description="Polar residues" evidence="1">
    <location>
        <begin position="1"/>
        <end position="14"/>
    </location>
</feature>
<proteinExistence type="predicted"/>
<dbReference type="RefSeq" id="WP_185904645.1">
    <property type="nucleotide sequence ID" value="NZ_JACMSE010000002.1"/>
</dbReference>
<keyword evidence="3" id="KW-1185">Reference proteome</keyword>
<feature type="region of interest" description="Disordered" evidence="1">
    <location>
        <begin position="1"/>
        <end position="20"/>
    </location>
</feature>
<dbReference type="Proteomes" id="UP000587396">
    <property type="component" value="Unassembled WGS sequence"/>
</dbReference>
<evidence type="ECO:0000313" key="2">
    <source>
        <dbReference type="EMBL" id="MBC2888711.1"/>
    </source>
</evidence>
<accession>A0A842JDZ4</accession>
<dbReference type="EMBL" id="JACMSE010000002">
    <property type="protein sequence ID" value="MBC2888711.1"/>
    <property type="molecule type" value="Genomic_DNA"/>
</dbReference>
<protein>
    <submittedName>
        <fullName evidence="2">DUF4194 domain-containing protein</fullName>
    </submittedName>
</protein>
<dbReference type="InterPro" id="IPR025449">
    <property type="entry name" value="JetB"/>
</dbReference>
<evidence type="ECO:0000256" key="1">
    <source>
        <dbReference type="SAM" id="MobiDB-lite"/>
    </source>
</evidence>
<dbReference type="Pfam" id="PF13835">
    <property type="entry name" value="DUF4194"/>
    <property type="match status" value="1"/>
</dbReference>
<feature type="compositionally biased region" description="Basic and acidic residues" evidence="1">
    <location>
        <begin position="223"/>
        <end position="232"/>
    </location>
</feature>
<comment type="caution">
    <text evidence="2">The sequence shown here is derived from an EMBL/GenBank/DDBJ whole genome shotgun (WGS) entry which is preliminary data.</text>
</comment>
<sequence length="232" mass="26307">MDNVLTANDQTASSEAPEHEPFLEGLFEGDTGTLDYEQRRAVTTLVRKRYVSEVTDAEIWNDILEHEDVIRSSLNNLFLTLTVDKRYDVAYAQQAPSGSANPFPNALKQSASLKREETLLIIYLRIYYHQQFASGETNVFVDREDLENYLDPLFNKDAVDHVAAKDRVAKAIDEMTSKQGYLIKVAGQSGRYRVSPVVASLFPLERVKELKEKFEAEAPESPRATDREAQDE</sequence>